<dbReference type="GO" id="GO:0003676">
    <property type="term" value="F:nucleic acid binding"/>
    <property type="evidence" value="ECO:0007669"/>
    <property type="project" value="InterPro"/>
</dbReference>
<reference evidence="1 2" key="1">
    <citation type="submission" date="2016-01" db="EMBL/GenBank/DDBJ databases">
        <title>Genome Sequences of Twelve Sporeforming Bacillus Species Isolated from Foods.</title>
        <authorList>
            <person name="Berendsen E.M."/>
            <person name="Wells-Bennik M.H."/>
            <person name="Krawcyk A.O."/>
            <person name="De Jong A."/>
            <person name="Holsappel S."/>
            <person name="Eijlander R.T."/>
            <person name="Kuipers O.P."/>
        </authorList>
    </citation>
    <scope>NUCLEOTIDE SEQUENCE [LARGE SCALE GENOMIC DNA]</scope>
    <source>
        <strain evidence="1 2">B4098</strain>
    </source>
</reference>
<dbReference type="Pfam" id="PF08797">
    <property type="entry name" value="HIRAN"/>
    <property type="match status" value="1"/>
</dbReference>
<evidence type="ECO:0000313" key="2">
    <source>
        <dbReference type="Proteomes" id="UP000075288"/>
    </source>
</evidence>
<protein>
    <submittedName>
        <fullName evidence="1">Uncharacterized protein</fullName>
    </submittedName>
</protein>
<dbReference type="EMBL" id="LQYG01000020">
    <property type="protein sequence ID" value="KYC65112.1"/>
    <property type="molecule type" value="Genomic_DNA"/>
</dbReference>
<dbReference type="GO" id="GO:0008270">
    <property type="term" value="F:zinc ion binding"/>
    <property type="evidence" value="ECO:0007669"/>
    <property type="project" value="InterPro"/>
</dbReference>
<dbReference type="PATRIC" id="fig|1398.24.peg.3071"/>
<dbReference type="InterPro" id="IPR014905">
    <property type="entry name" value="HIRAN"/>
</dbReference>
<dbReference type="RefSeq" id="WP_017553302.1">
    <property type="nucleotide sequence ID" value="NZ_CP091468.1"/>
</dbReference>
<dbReference type="Gene3D" id="3.30.70.2330">
    <property type="match status" value="1"/>
</dbReference>
<dbReference type="GO" id="GO:0016818">
    <property type="term" value="F:hydrolase activity, acting on acid anhydrides, in phosphorus-containing anhydrides"/>
    <property type="evidence" value="ECO:0007669"/>
    <property type="project" value="InterPro"/>
</dbReference>
<name>A0A150K045_HEYCO</name>
<gene>
    <name evidence="1" type="ORF">B4098_0822</name>
</gene>
<dbReference type="Proteomes" id="UP000075288">
    <property type="component" value="Unassembled WGS sequence"/>
</dbReference>
<organism evidence="1 2">
    <name type="scientific">Heyndrickxia coagulans</name>
    <name type="common">Weizmannia coagulans</name>
    <dbReference type="NCBI Taxonomy" id="1398"/>
    <lineage>
        <taxon>Bacteria</taxon>
        <taxon>Bacillati</taxon>
        <taxon>Bacillota</taxon>
        <taxon>Bacilli</taxon>
        <taxon>Bacillales</taxon>
        <taxon>Bacillaceae</taxon>
        <taxon>Heyndrickxia</taxon>
    </lineage>
</organism>
<comment type="caution">
    <text evidence="1">The sequence shown here is derived from an EMBL/GenBank/DDBJ whole genome shotgun (WGS) entry which is preliminary data.</text>
</comment>
<dbReference type="SMART" id="SM00910">
    <property type="entry name" value="HIRAN"/>
    <property type="match status" value="1"/>
</dbReference>
<accession>A0A150K045</accession>
<proteinExistence type="predicted"/>
<dbReference type="AlphaFoldDB" id="A0A150K045"/>
<sequence length="250" mass="29369">MQKNPCVLWLIWQNQKTRQRYHIGNLFHENGKYIFLYELSGKRRTLKEALENGYKPHLSFRNLNKTYVSDRLFGPFERRLPDKRRPDFDKILKNYGLPPDYTEMDLLRATGGRLATDPYEFVAPIRVFEDRFNFDFYIAGWRYYDGEKVINQLKEGAAVRFQLEPSNKEDEKAVIVLSEKGEYKLGYIPAFYSGFMYEMIEEHFVYEARIEKVSPMARPQSKVSISVTGCLANGFFVKNGENVESVHVLV</sequence>
<evidence type="ECO:0000313" key="1">
    <source>
        <dbReference type="EMBL" id="KYC65112.1"/>
    </source>
</evidence>